<evidence type="ECO:0000256" key="3">
    <source>
        <dbReference type="ARBA" id="ARBA00023002"/>
    </source>
</evidence>
<dbReference type="Pfam" id="PF08240">
    <property type="entry name" value="ADH_N"/>
    <property type="match status" value="1"/>
</dbReference>
<dbReference type="SUPFAM" id="SSF50129">
    <property type="entry name" value="GroES-like"/>
    <property type="match status" value="1"/>
</dbReference>
<dbReference type="Pfam" id="PF00107">
    <property type="entry name" value="ADH_zinc_N"/>
    <property type="match status" value="1"/>
</dbReference>
<dbReference type="CDD" id="cd08260">
    <property type="entry name" value="Zn_ADH6"/>
    <property type="match status" value="1"/>
</dbReference>
<dbReference type="EMBL" id="JBHUCZ010000001">
    <property type="protein sequence ID" value="MFD1565867.1"/>
    <property type="molecule type" value="Genomic_DNA"/>
</dbReference>
<dbReference type="InterPro" id="IPR013154">
    <property type="entry name" value="ADH-like_N"/>
</dbReference>
<name>A0ABD6BL61_9EURY</name>
<dbReference type="GO" id="GO:0043168">
    <property type="term" value="F:anion binding"/>
    <property type="evidence" value="ECO:0007669"/>
    <property type="project" value="UniProtKB-ARBA"/>
</dbReference>
<dbReference type="GO" id="GO:0046872">
    <property type="term" value="F:metal ion binding"/>
    <property type="evidence" value="ECO:0007669"/>
    <property type="project" value="UniProtKB-KW"/>
</dbReference>
<evidence type="ECO:0000313" key="6">
    <source>
        <dbReference type="EMBL" id="MFD1565867.1"/>
    </source>
</evidence>
<dbReference type="PANTHER" id="PTHR43401">
    <property type="entry name" value="L-THREONINE 3-DEHYDROGENASE"/>
    <property type="match status" value="1"/>
</dbReference>
<dbReference type="SMART" id="SM00829">
    <property type="entry name" value="PKS_ER"/>
    <property type="match status" value="1"/>
</dbReference>
<dbReference type="InterPro" id="IPR050129">
    <property type="entry name" value="Zn_alcohol_dh"/>
</dbReference>
<evidence type="ECO:0000256" key="2">
    <source>
        <dbReference type="ARBA" id="ARBA00022833"/>
    </source>
</evidence>
<evidence type="ECO:0000256" key="4">
    <source>
        <dbReference type="RuleBase" id="RU361277"/>
    </source>
</evidence>
<proteinExistence type="inferred from homology"/>
<dbReference type="PANTHER" id="PTHR43401:SF5">
    <property type="entry name" value="ALCOHOL DEHYDROGENASE-RELATED"/>
    <property type="match status" value="1"/>
</dbReference>
<dbReference type="Proteomes" id="UP001597139">
    <property type="component" value="Unassembled WGS sequence"/>
</dbReference>
<protein>
    <submittedName>
        <fullName evidence="6">Zinc-dependent alcohol dehydrogenase family protein</fullName>
    </submittedName>
</protein>
<comment type="caution">
    <text evidence="6">The sequence shown here is derived from an EMBL/GenBank/DDBJ whole genome shotgun (WGS) entry which is preliminary data.</text>
</comment>
<evidence type="ECO:0000256" key="1">
    <source>
        <dbReference type="ARBA" id="ARBA00022723"/>
    </source>
</evidence>
<dbReference type="GO" id="GO:0051262">
    <property type="term" value="P:protein tetramerization"/>
    <property type="evidence" value="ECO:0007669"/>
    <property type="project" value="UniProtKB-ARBA"/>
</dbReference>
<feature type="domain" description="Enoyl reductase (ER)" evidence="5">
    <location>
        <begin position="10"/>
        <end position="337"/>
    </location>
</feature>
<accession>A0ABD6BL61</accession>
<dbReference type="RefSeq" id="WP_267645109.1">
    <property type="nucleotide sequence ID" value="NZ_JANHGR010000001.1"/>
</dbReference>
<keyword evidence="7" id="KW-1185">Reference proteome</keyword>
<evidence type="ECO:0000259" key="5">
    <source>
        <dbReference type="SMART" id="SM00829"/>
    </source>
</evidence>
<comment type="cofactor">
    <cofactor evidence="4">
        <name>Zn(2+)</name>
        <dbReference type="ChEBI" id="CHEBI:29105"/>
    </cofactor>
</comment>
<dbReference type="InterPro" id="IPR036291">
    <property type="entry name" value="NAD(P)-bd_dom_sf"/>
</dbReference>
<dbReference type="Gene3D" id="3.90.180.10">
    <property type="entry name" value="Medium-chain alcohol dehydrogenases, catalytic domain"/>
    <property type="match status" value="1"/>
</dbReference>
<dbReference type="GO" id="GO:0030554">
    <property type="term" value="F:adenyl nucleotide binding"/>
    <property type="evidence" value="ECO:0007669"/>
    <property type="project" value="UniProtKB-ARBA"/>
</dbReference>
<dbReference type="PROSITE" id="PS00059">
    <property type="entry name" value="ADH_ZINC"/>
    <property type="match status" value="1"/>
</dbReference>
<dbReference type="GO" id="GO:0016616">
    <property type="term" value="F:oxidoreductase activity, acting on the CH-OH group of donors, NAD or NADP as acceptor"/>
    <property type="evidence" value="ECO:0007669"/>
    <property type="project" value="UniProtKB-ARBA"/>
</dbReference>
<dbReference type="InterPro" id="IPR011032">
    <property type="entry name" value="GroES-like_sf"/>
</dbReference>
<evidence type="ECO:0000313" key="7">
    <source>
        <dbReference type="Proteomes" id="UP001597139"/>
    </source>
</evidence>
<gene>
    <name evidence="6" type="ORF">ACFSAU_00020</name>
</gene>
<organism evidence="6 7">
    <name type="scientific">Halolamina litorea</name>
    <dbReference type="NCBI Taxonomy" id="1515593"/>
    <lineage>
        <taxon>Archaea</taxon>
        <taxon>Methanobacteriati</taxon>
        <taxon>Methanobacteriota</taxon>
        <taxon>Stenosarchaea group</taxon>
        <taxon>Halobacteria</taxon>
        <taxon>Halobacteriales</taxon>
        <taxon>Haloferacaceae</taxon>
    </lineage>
</organism>
<dbReference type="SUPFAM" id="SSF51735">
    <property type="entry name" value="NAD(P)-binding Rossmann-fold domains"/>
    <property type="match status" value="1"/>
</dbReference>
<comment type="similarity">
    <text evidence="4">Belongs to the zinc-containing alcohol dehydrogenase family.</text>
</comment>
<dbReference type="InterPro" id="IPR020843">
    <property type="entry name" value="ER"/>
</dbReference>
<sequence length="351" mass="36897">MRAAVLREYGEPLDVTEVPDPEPAPDGAVVAVEACGICRSDWHAWQGHGEWADDQVPLDYVLGHEPAGRVVAVGEDVSRFSEGDRVVVPFSLGCGGCGECRTGHGNTCENGLALGFDEDVPGAFAEQVAVPHAEHNLQILPDGVSFRDVAAVGCRYMTAFHALAHRADVGGGDWVAVHGCGGVGLSAVQIADALGARPIAVDVNDEALARAAGVGASETVNGGDVDVVDQIHELTDGGAAISVDALGRAETARNSVRSLRQRGTHVQVGLTTDAEKGEVSLPTDWMTRWEIDWLGSRGMPPARFDELLAMVDDGSLDPGKLVGREVDLEDVSGRLAAMTTYDTEGIEILTF</sequence>
<reference evidence="6 7" key="1">
    <citation type="journal article" date="2019" name="Int. J. Syst. Evol. Microbiol.">
        <title>The Global Catalogue of Microorganisms (GCM) 10K type strain sequencing project: providing services to taxonomists for standard genome sequencing and annotation.</title>
        <authorList>
            <consortium name="The Broad Institute Genomics Platform"/>
            <consortium name="The Broad Institute Genome Sequencing Center for Infectious Disease"/>
            <person name="Wu L."/>
            <person name="Ma J."/>
        </authorList>
    </citation>
    <scope>NUCLEOTIDE SEQUENCE [LARGE SCALE GENOMIC DNA]</scope>
    <source>
        <strain evidence="6 7">CGMCC 1.12859</strain>
    </source>
</reference>
<dbReference type="GO" id="GO:0044281">
    <property type="term" value="P:small molecule metabolic process"/>
    <property type="evidence" value="ECO:0007669"/>
    <property type="project" value="UniProtKB-ARBA"/>
</dbReference>
<keyword evidence="1 4" id="KW-0479">Metal-binding</keyword>
<dbReference type="InterPro" id="IPR013149">
    <property type="entry name" value="ADH-like_C"/>
</dbReference>
<dbReference type="InterPro" id="IPR002328">
    <property type="entry name" value="ADH_Zn_CS"/>
</dbReference>
<dbReference type="AlphaFoldDB" id="A0ABD6BL61"/>
<keyword evidence="3" id="KW-0560">Oxidoreductase</keyword>
<keyword evidence="2 4" id="KW-0862">Zinc</keyword>